<evidence type="ECO:0000256" key="1">
    <source>
        <dbReference type="SAM" id="Coils"/>
    </source>
</evidence>
<feature type="compositionally biased region" description="Polar residues" evidence="2">
    <location>
        <begin position="324"/>
        <end position="336"/>
    </location>
</feature>
<dbReference type="EMBL" id="JABANO010039318">
    <property type="protein sequence ID" value="KAF4693955.1"/>
    <property type="molecule type" value="Genomic_DNA"/>
</dbReference>
<organism evidence="3 4">
    <name type="scientific">Perkinsus olseni</name>
    <name type="common">Perkinsus atlanticus</name>
    <dbReference type="NCBI Taxonomy" id="32597"/>
    <lineage>
        <taxon>Eukaryota</taxon>
        <taxon>Sar</taxon>
        <taxon>Alveolata</taxon>
        <taxon>Perkinsozoa</taxon>
        <taxon>Perkinsea</taxon>
        <taxon>Perkinsida</taxon>
        <taxon>Perkinsidae</taxon>
        <taxon>Perkinsus</taxon>
    </lineage>
</organism>
<gene>
    <name evidence="3" type="ORF">FOZ63_026748</name>
</gene>
<sequence length="449" mass="49758">MASYFPLENPVYTPLGRQEGLDHHHDDFKNETAVEEANAIARMLPSVVEQESPQQLAPFIIEMSNEISKLEERLRLEQEKSSSQANKILLLEQQLASLPSPPTEVGSSSGASDNKSAQQDRASSSCVKGKLSPAEIFAIYGINESCRKALNKSPLLATRSRRQRVADMFMAVLQEMDRSEAVHQSGKESSSGRSPDYNAIFEECMKAVQRHTSPSSKRNSVAYFFCRSMMTPLPLGCPREQSREEAINDEATLQEVDAIKAVLLSVVEQESPQQLVSFIIEMSNEISKLEERLRLEQEKNSSQANKILLLEQQLASLPSPPTEVGSSSGASDNESAQQDRRPSPPSVKGMKSPGEVAVEFGISGSSRAAYNSPLLATRSRRQRVADMFMAVLQEMDGSEALHQSGKEFCRGFPNDITPDYNAIVTECMKAVRRQIYSSSHRKWVPKKGE</sequence>
<reference evidence="3 4" key="1">
    <citation type="submission" date="2020-04" db="EMBL/GenBank/DDBJ databases">
        <title>Perkinsus olseni comparative genomics.</title>
        <authorList>
            <person name="Bogema D.R."/>
        </authorList>
    </citation>
    <scope>NUCLEOTIDE SEQUENCE [LARGE SCALE GENOMIC DNA]</scope>
    <source>
        <strain evidence="3 4">ATCC PRA-207</strain>
    </source>
</reference>
<dbReference type="AlphaFoldDB" id="A0A7J6PCV6"/>
<proteinExistence type="predicted"/>
<accession>A0A7J6PCV6</accession>
<comment type="caution">
    <text evidence="3">The sequence shown here is derived from an EMBL/GenBank/DDBJ whole genome shotgun (WGS) entry which is preliminary data.</text>
</comment>
<feature type="compositionally biased region" description="Polar residues" evidence="2">
    <location>
        <begin position="105"/>
        <end position="125"/>
    </location>
</feature>
<keyword evidence="1" id="KW-0175">Coiled coil</keyword>
<evidence type="ECO:0000313" key="3">
    <source>
        <dbReference type="EMBL" id="KAF4693955.1"/>
    </source>
</evidence>
<keyword evidence="4" id="KW-1185">Reference proteome</keyword>
<name>A0A7J6PCV6_PEROL</name>
<feature type="coiled-coil region" evidence="1">
    <location>
        <begin position="279"/>
        <end position="306"/>
    </location>
</feature>
<evidence type="ECO:0000313" key="4">
    <source>
        <dbReference type="Proteomes" id="UP000553632"/>
    </source>
</evidence>
<feature type="region of interest" description="Disordered" evidence="2">
    <location>
        <begin position="98"/>
        <end position="125"/>
    </location>
</feature>
<dbReference type="Proteomes" id="UP000553632">
    <property type="component" value="Unassembled WGS sequence"/>
</dbReference>
<feature type="region of interest" description="Disordered" evidence="2">
    <location>
        <begin position="317"/>
        <end position="353"/>
    </location>
</feature>
<evidence type="ECO:0000256" key="2">
    <source>
        <dbReference type="SAM" id="MobiDB-lite"/>
    </source>
</evidence>
<protein>
    <submittedName>
        <fullName evidence="3">Uncharacterized protein</fullName>
    </submittedName>
</protein>